<keyword evidence="1" id="KW-0175">Coiled coil</keyword>
<dbReference type="OrthoDB" id="2758145at2759"/>
<feature type="coiled-coil region" evidence="1">
    <location>
        <begin position="144"/>
        <end position="185"/>
    </location>
</feature>
<evidence type="ECO:0000313" key="4">
    <source>
        <dbReference type="Proteomes" id="UP000184267"/>
    </source>
</evidence>
<feature type="compositionally biased region" description="Pro residues" evidence="2">
    <location>
        <begin position="216"/>
        <end position="225"/>
    </location>
</feature>
<gene>
    <name evidence="3" type="ORF">TRAPUB_1207</name>
</gene>
<dbReference type="EMBL" id="MNAD01001104">
    <property type="protein sequence ID" value="OJT07900.1"/>
    <property type="molecule type" value="Genomic_DNA"/>
</dbReference>
<dbReference type="Proteomes" id="UP000184267">
    <property type="component" value="Unassembled WGS sequence"/>
</dbReference>
<evidence type="ECO:0000256" key="1">
    <source>
        <dbReference type="SAM" id="Coils"/>
    </source>
</evidence>
<protein>
    <submittedName>
        <fullName evidence="3">Uncharacterized protein</fullName>
    </submittedName>
</protein>
<keyword evidence="4" id="KW-1185">Reference proteome</keyword>
<evidence type="ECO:0000313" key="3">
    <source>
        <dbReference type="EMBL" id="OJT07900.1"/>
    </source>
</evidence>
<feature type="region of interest" description="Disordered" evidence="2">
    <location>
        <begin position="282"/>
        <end position="301"/>
    </location>
</feature>
<name>A0A1M2VK03_TRAPU</name>
<dbReference type="AlphaFoldDB" id="A0A1M2VK03"/>
<organism evidence="3 4">
    <name type="scientific">Trametes pubescens</name>
    <name type="common">White-rot fungus</name>
    <dbReference type="NCBI Taxonomy" id="154538"/>
    <lineage>
        <taxon>Eukaryota</taxon>
        <taxon>Fungi</taxon>
        <taxon>Dikarya</taxon>
        <taxon>Basidiomycota</taxon>
        <taxon>Agaricomycotina</taxon>
        <taxon>Agaricomycetes</taxon>
        <taxon>Polyporales</taxon>
        <taxon>Polyporaceae</taxon>
        <taxon>Trametes</taxon>
    </lineage>
</organism>
<sequence length="328" mass="36638">NFADDVERAWEIEEQINERIHLGVFDDGEIADTNEEVDEGVIEVMDNGNDSDIEIVERCTTANSMTRKAATSSVTQSARKASTSAPVMKAYRDQAGSSSARAASSNRRAQAQDFMTAVTTSLNPAAREARDEAHFACKFTQDELLRLSNDNRELRAHNDTLSDRLQQQMSEVTRLQSRLEMLEMMQTVRRHSRPRADDWDDEDSPHPRRHRSYVPRPSPHLPSPSPHRRHPARSFARSPPPPPIHAPATGLEALAAAACAGARSNAAVPEVMDSASITLTFSPSRHRRAHEDQENELEDYDHSQEATSKMSLFIDNNKVKACYTITVP</sequence>
<accession>A0A1M2VK03</accession>
<proteinExistence type="predicted"/>
<feature type="region of interest" description="Disordered" evidence="2">
    <location>
        <begin position="188"/>
        <end position="248"/>
    </location>
</feature>
<comment type="caution">
    <text evidence="3">The sequence shown here is derived from an EMBL/GenBank/DDBJ whole genome shotgun (WGS) entry which is preliminary data.</text>
</comment>
<feature type="non-terminal residue" evidence="3">
    <location>
        <position position="1"/>
    </location>
</feature>
<reference evidence="3 4" key="1">
    <citation type="submission" date="2016-10" db="EMBL/GenBank/DDBJ databases">
        <title>Genome sequence of the basidiomycete white-rot fungus Trametes pubescens.</title>
        <authorList>
            <person name="Makela M.R."/>
            <person name="Granchi Z."/>
            <person name="Peng M."/>
            <person name="De Vries R.P."/>
            <person name="Grigoriev I."/>
            <person name="Riley R."/>
            <person name="Hilden K."/>
        </authorList>
    </citation>
    <scope>NUCLEOTIDE SEQUENCE [LARGE SCALE GENOMIC DNA]</scope>
    <source>
        <strain evidence="3 4">FBCC735</strain>
    </source>
</reference>
<evidence type="ECO:0000256" key="2">
    <source>
        <dbReference type="SAM" id="MobiDB-lite"/>
    </source>
</evidence>